<dbReference type="RefSeq" id="WP_345036058.1">
    <property type="nucleotide sequence ID" value="NZ_BAAAYL010000001.1"/>
</dbReference>
<dbReference type="EMBL" id="BAAAYL010000001">
    <property type="protein sequence ID" value="GAA3371289.1"/>
    <property type="molecule type" value="Genomic_DNA"/>
</dbReference>
<comment type="caution">
    <text evidence="1">The sequence shown here is derived from an EMBL/GenBank/DDBJ whole genome shotgun (WGS) entry which is preliminary data.</text>
</comment>
<gene>
    <name evidence="1" type="ORF">GCM10020367_21360</name>
</gene>
<dbReference type="Proteomes" id="UP001499990">
    <property type="component" value="Unassembled WGS sequence"/>
</dbReference>
<reference evidence="2" key="1">
    <citation type="journal article" date="2019" name="Int. J. Syst. Evol. Microbiol.">
        <title>The Global Catalogue of Microorganisms (GCM) 10K type strain sequencing project: providing services to taxonomists for standard genome sequencing and annotation.</title>
        <authorList>
            <consortium name="The Broad Institute Genomics Platform"/>
            <consortium name="The Broad Institute Genome Sequencing Center for Infectious Disease"/>
            <person name="Wu L."/>
            <person name="Ma J."/>
        </authorList>
    </citation>
    <scope>NUCLEOTIDE SEQUENCE [LARGE SCALE GENOMIC DNA]</scope>
    <source>
        <strain evidence="2">JCM 9651</strain>
    </source>
</reference>
<organism evidence="1 2">
    <name type="scientific">Streptomyces sannanensis</name>
    <dbReference type="NCBI Taxonomy" id="285536"/>
    <lineage>
        <taxon>Bacteria</taxon>
        <taxon>Bacillati</taxon>
        <taxon>Actinomycetota</taxon>
        <taxon>Actinomycetes</taxon>
        <taxon>Kitasatosporales</taxon>
        <taxon>Streptomycetaceae</taxon>
        <taxon>Streptomyces</taxon>
    </lineage>
</organism>
<proteinExistence type="predicted"/>
<sequence>MTHTAQVPTSSQMTRQELLELPLTVSMETAARALGIGKSKAYGLLRSGEFPVRTLKLGSVVKVPTAALWEVLGVTPHP</sequence>
<protein>
    <submittedName>
        <fullName evidence="1">Helix-turn-helix domain-containing protein</fullName>
    </submittedName>
</protein>
<evidence type="ECO:0000313" key="2">
    <source>
        <dbReference type="Proteomes" id="UP001499990"/>
    </source>
</evidence>
<accession>A0ABP6S9E1</accession>
<evidence type="ECO:0000313" key="1">
    <source>
        <dbReference type="EMBL" id="GAA3371289.1"/>
    </source>
</evidence>
<keyword evidence="2" id="KW-1185">Reference proteome</keyword>
<name>A0ABP6S9E1_9ACTN</name>